<dbReference type="CDD" id="cd04301">
    <property type="entry name" value="NAT_SF"/>
    <property type="match status" value="1"/>
</dbReference>
<proteinExistence type="predicted"/>
<evidence type="ECO:0000313" key="3">
    <source>
        <dbReference type="Proteomes" id="UP001078443"/>
    </source>
</evidence>
<evidence type="ECO:0000313" key="2">
    <source>
        <dbReference type="EMBL" id="MCY6484832.1"/>
    </source>
</evidence>
<dbReference type="Pfam" id="PF00583">
    <property type="entry name" value="Acetyltransf_1"/>
    <property type="match status" value="1"/>
</dbReference>
<comment type="caution">
    <text evidence="2">The sequence shown here is derived from an EMBL/GenBank/DDBJ whole genome shotgun (WGS) entry which is preliminary data.</text>
</comment>
<feature type="domain" description="N-acetyltransferase" evidence="1">
    <location>
        <begin position="1"/>
        <end position="164"/>
    </location>
</feature>
<name>A0ABT4D0S1_9CLOT</name>
<gene>
    <name evidence="2" type="ORF">OW763_10815</name>
</gene>
<dbReference type="EMBL" id="JAPQER010000004">
    <property type="protein sequence ID" value="MCY6484832.1"/>
    <property type="molecule type" value="Genomic_DNA"/>
</dbReference>
<reference evidence="2" key="1">
    <citation type="submission" date="2022-12" db="EMBL/GenBank/DDBJ databases">
        <authorList>
            <person name="Wang J."/>
        </authorList>
    </citation>
    <scope>NUCLEOTIDE SEQUENCE</scope>
    <source>
        <strain evidence="2">HY-45-18</strain>
    </source>
</reference>
<dbReference type="SUPFAM" id="SSF55729">
    <property type="entry name" value="Acyl-CoA N-acyltransferases (Nat)"/>
    <property type="match status" value="1"/>
</dbReference>
<dbReference type="Gene3D" id="3.40.630.30">
    <property type="match status" value="1"/>
</dbReference>
<organism evidence="2 3">
    <name type="scientific">Clostridium aestuarii</name>
    <dbReference type="NCBI Taxonomy" id="338193"/>
    <lineage>
        <taxon>Bacteria</taxon>
        <taxon>Bacillati</taxon>
        <taxon>Bacillota</taxon>
        <taxon>Clostridia</taxon>
        <taxon>Eubacteriales</taxon>
        <taxon>Clostridiaceae</taxon>
        <taxon>Clostridium</taxon>
    </lineage>
</organism>
<dbReference type="InterPro" id="IPR000182">
    <property type="entry name" value="GNAT_dom"/>
</dbReference>
<evidence type="ECO:0000259" key="1">
    <source>
        <dbReference type="PROSITE" id="PS51186"/>
    </source>
</evidence>
<protein>
    <submittedName>
        <fullName evidence="2">GNAT family N-acetyltransferase</fullName>
    </submittedName>
</protein>
<dbReference type="InterPro" id="IPR016181">
    <property type="entry name" value="Acyl_CoA_acyltransferase"/>
</dbReference>
<accession>A0ABT4D0S1</accession>
<keyword evidence="3" id="KW-1185">Reference proteome</keyword>
<dbReference type="RefSeq" id="WP_268041155.1">
    <property type="nucleotide sequence ID" value="NZ_JAPQER010000004.1"/>
</dbReference>
<sequence>MIRKATMSDLDEIMDVTKNIVKEMNSYNNYQWNNNYPKKEDFISDIAKESLFILEKNNELAGFTCINKIQPLEYNDLNWSLDTEAYVVHRLAVNSKYRKEGIAYKLLNLAEKLAIADKVKHLRTDTYSLNTKAQSLFEKFGYNFVDEINFCGNEKSFYCYEKLIF</sequence>
<dbReference type="Proteomes" id="UP001078443">
    <property type="component" value="Unassembled WGS sequence"/>
</dbReference>
<dbReference type="PROSITE" id="PS51186">
    <property type="entry name" value="GNAT"/>
    <property type="match status" value="1"/>
</dbReference>